<organism evidence="3 4">
    <name type="scientific">Halanaerobium saccharolyticum</name>
    <dbReference type="NCBI Taxonomy" id="43595"/>
    <lineage>
        <taxon>Bacteria</taxon>
        <taxon>Bacillati</taxon>
        <taxon>Bacillota</taxon>
        <taxon>Clostridia</taxon>
        <taxon>Halanaerobiales</taxon>
        <taxon>Halanaerobiaceae</taxon>
        <taxon>Halanaerobium</taxon>
    </lineage>
</organism>
<feature type="domain" description="Glycosyl transferase family 1" evidence="1">
    <location>
        <begin position="179"/>
        <end position="342"/>
    </location>
</feature>
<evidence type="ECO:0000313" key="4">
    <source>
        <dbReference type="Proteomes" id="UP000244089"/>
    </source>
</evidence>
<dbReference type="PANTHER" id="PTHR12526">
    <property type="entry name" value="GLYCOSYLTRANSFERASE"/>
    <property type="match status" value="1"/>
</dbReference>
<comment type="caution">
    <text evidence="3">The sequence shown here is derived from an EMBL/GenBank/DDBJ whole genome shotgun (WGS) entry which is preliminary data.</text>
</comment>
<protein>
    <submittedName>
        <fullName evidence="3">Glycosyltransferase involved in cell wall biosynthesis</fullName>
    </submittedName>
</protein>
<dbReference type="CDD" id="cd03801">
    <property type="entry name" value="GT4_PimA-like"/>
    <property type="match status" value="1"/>
</dbReference>
<gene>
    <name evidence="3" type="ORF">C8C76_103104</name>
</gene>
<name>A0A2T5RQM0_9FIRM</name>
<reference evidence="3 4" key="1">
    <citation type="submission" date="2018-04" db="EMBL/GenBank/DDBJ databases">
        <title>Subsurface microbial communities from deep shales in Ohio and West Virginia, USA.</title>
        <authorList>
            <person name="Wrighton K."/>
        </authorList>
    </citation>
    <scope>NUCLEOTIDE SEQUENCE [LARGE SCALE GENOMIC DNA]</scope>
    <source>
        <strain evidence="3 4">WC1</strain>
    </source>
</reference>
<dbReference type="PANTHER" id="PTHR12526:SF630">
    <property type="entry name" value="GLYCOSYLTRANSFERASE"/>
    <property type="match status" value="1"/>
</dbReference>
<evidence type="ECO:0000259" key="1">
    <source>
        <dbReference type="Pfam" id="PF00534"/>
    </source>
</evidence>
<dbReference type="AlphaFoldDB" id="A0A2T5RQM0"/>
<dbReference type="EMBL" id="QAXS01000003">
    <property type="protein sequence ID" value="PTW02247.1"/>
    <property type="molecule type" value="Genomic_DNA"/>
</dbReference>
<dbReference type="Proteomes" id="UP000244089">
    <property type="component" value="Unassembled WGS sequence"/>
</dbReference>
<evidence type="ECO:0000259" key="2">
    <source>
        <dbReference type="Pfam" id="PF13439"/>
    </source>
</evidence>
<dbReference type="InterPro" id="IPR028098">
    <property type="entry name" value="Glyco_trans_4-like_N"/>
</dbReference>
<dbReference type="OrthoDB" id="2023634at2"/>
<dbReference type="Pfam" id="PF00534">
    <property type="entry name" value="Glycos_transf_1"/>
    <property type="match status" value="1"/>
</dbReference>
<accession>A0A2T5RQM0</accession>
<feature type="domain" description="Glycosyltransferase subfamily 4-like N-terminal" evidence="2">
    <location>
        <begin position="16"/>
        <end position="165"/>
    </location>
</feature>
<dbReference type="InterPro" id="IPR001296">
    <property type="entry name" value="Glyco_trans_1"/>
</dbReference>
<proteinExistence type="predicted"/>
<dbReference type="RefSeq" id="WP_108138273.1">
    <property type="nucleotide sequence ID" value="NZ_QAXS01000003.1"/>
</dbReference>
<dbReference type="Gene3D" id="3.40.50.2000">
    <property type="entry name" value="Glycogen Phosphorylase B"/>
    <property type="match status" value="2"/>
</dbReference>
<sequence length="366" mass="41816">MNKLSVLQINSSKTWSGGETHLKDLLKGLIDRGYNISLAVRSQIAANFHDMDINLKVLPLKNSIDFYTVYKLVKIIKENQIDIIHVHNGKDYWLAVFAQYFAGKAKVVATRHILPPLGNSILHQKMFAKIDHFIAVSEKVKDNLIQENNIQSEKISVVYNGMDLSNYNNINSSYLYSELNISKDNFIIGSVGGLCEMKNQKLLIDIAKEIKLKPIKFILVGEDFSDNKEYKNELLTKIKQNNLEDRVIMTGYRKDIPELMNLFDLLVVPSKSEGFGLVAIEAMAAGTPVIANKIDGLKEVIVDKDSGLLVHHNNIIKYKNEILNFYYNQKLMDKYIENGYKRVKTKFSLEKMISSVEKVYFKTQKI</sequence>
<dbReference type="SUPFAM" id="SSF53756">
    <property type="entry name" value="UDP-Glycosyltransferase/glycogen phosphorylase"/>
    <property type="match status" value="1"/>
</dbReference>
<keyword evidence="3" id="KW-0808">Transferase</keyword>
<dbReference type="GO" id="GO:0016757">
    <property type="term" value="F:glycosyltransferase activity"/>
    <property type="evidence" value="ECO:0007669"/>
    <property type="project" value="InterPro"/>
</dbReference>
<dbReference type="Pfam" id="PF13439">
    <property type="entry name" value="Glyco_transf_4"/>
    <property type="match status" value="1"/>
</dbReference>
<evidence type="ECO:0000313" key="3">
    <source>
        <dbReference type="EMBL" id="PTW02247.1"/>
    </source>
</evidence>